<protein>
    <recommendedName>
        <fullName evidence="4">Metallo-beta-lactamase domain-containing protein</fullName>
    </recommendedName>
</protein>
<feature type="compositionally biased region" description="Basic and acidic residues" evidence="1">
    <location>
        <begin position="163"/>
        <end position="182"/>
    </location>
</feature>
<evidence type="ECO:0000256" key="1">
    <source>
        <dbReference type="SAM" id="MobiDB-lite"/>
    </source>
</evidence>
<dbReference type="Gene3D" id="3.60.15.10">
    <property type="entry name" value="Ribonuclease Z/Hydroxyacylglutathione hydrolase-like"/>
    <property type="match status" value="1"/>
</dbReference>
<dbReference type="InterPro" id="IPR052159">
    <property type="entry name" value="Competence_DNA_uptake"/>
</dbReference>
<dbReference type="SUPFAM" id="SSF56281">
    <property type="entry name" value="Metallo-hydrolase/oxidoreductase"/>
    <property type="match status" value="1"/>
</dbReference>
<name>A0ABZ0RPT1_9BACT</name>
<keyword evidence="3" id="KW-1185">Reference proteome</keyword>
<evidence type="ECO:0000313" key="3">
    <source>
        <dbReference type="Proteomes" id="UP001324993"/>
    </source>
</evidence>
<accession>A0ABZ0RPT1</accession>
<reference evidence="2 3" key="1">
    <citation type="submission" date="2023-11" db="EMBL/GenBank/DDBJ databases">
        <title>Coraliomargarita sp. nov., isolated from marine algae.</title>
        <authorList>
            <person name="Lee J.K."/>
            <person name="Baek J.H."/>
            <person name="Kim J.M."/>
            <person name="Choi D.G."/>
            <person name="Jeon C.O."/>
        </authorList>
    </citation>
    <scope>NUCLEOTIDE SEQUENCE [LARGE SCALE GENOMIC DNA]</scope>
    <source>
        <strain evidence="2 3">J2-16</strain>
    </source>
</reference>
<gene>
    <name evidence="2" type="ORF">SH580_07365</name>
</gene>
<sequence length="438" mass="50352">MSVTLHHYFAFRPVGQGLFAHGSLARREGKIKPFNWLYDCGISGKFSILQNQIQQYLKTEGNEIDLAMLSHYDQDHVNGVVELIKHGGQIRTLVLPYLYPAQRLRLLMDASGSANWYLRFLTSPAQYLQSLEAEGSVEQVLFISPGGDEYPQEPESNTPEPDFPPKENKKPRRNLDMGDEKTSTQPIDGFSAEEDSDFNHRTLLQNSSQPFTALGLWEFCFYNRPQELKDLQQWWQDAEPHWRQFQSSNKTPKDYEHLIRDMQAATVNNPALPKSAFDANEVSLQVYAGPLTRNLSRADRFNGILTTTEFIHLPLAPNHLMLRHRHPSTNSIRENGGFLFTGDITMDAPTSKLIEDKFLGQGRWQRLSYLQVPHHGASKSWRPKVYKNWHHQFSIFSARCIGGYGHPHKDVVDDLVKRNPIMVNAYQGFVGYENYRFN</sequence>
<dbReference type="RefSeq" id="WP_319834369.1">
    <property type="nucleotide sequence ID" value="NZ_CP138858.1"/>
</dbReference>
<dbReference type="EMBL" id="CP138858">
    <property type="protein sequence ID" value="WPJ97527.1"/>
    <property type="molecule type" value="Genomic_DNA"/>
</dbReference>
<dbReference type="PANTHER" id="PTHR30619:SF1">
    <property type="entry name" value="RECOMBINATION PROTEIN 2"/>
    <property type="match status" value="1"/>
</dbReference>
<feature type="region of interest" description="Disordered" evidence="1">
    <location>
        <begin position="144"/>
        <end position="193"/>
    </location>
</feature>
<proteinExistence type="predicted"/>
<dbReference type="Proteomes" id="UP001324993">
    <property type="component" value="Chromosome"/>
</dbReference>
<evidence type="ECO:0008006" key="4">
    <source>
        <dbReference type="Google" id="ProtNLM"/>
    </source>
</evidence>
<dbReference type="PANTHER" id="PTHR30619">
    <property type="entry name" value="DNA INTERNALIZATION/COMPETENCE PROTEIN COMEC/REC2"/>
    <property type="match status" value="1"/>
</dbReference>
<dbReference type="InterPro" id="IPR036866">
    <property type="entry name" value="RibonucZ/Hydroxyglut_hydro"/>
</dbReference>
<evidence type="ECO:0000313" key="2">
    <source>
        <dbReference type="EMBL" id="WPJ97527.1"/>
    </source>
</evidence>
<organism evidence="2 3">
    <name type="scientific">Coraliomargarita algicola</name>
    <dbReference type="NCBI Taxonomy" id="3092156"/>
    <lineage>
        <taxon>Bacteria</taxon>
        <taxon>Pseudomonadati</taxon>
        <taxon>Verrucomicrobiota</taxon>
        <taxon>Opitutia</taxon>
        <taxon>Puniceicoccales</taxon>
        <taxon>Coraliomargaritaceae</taxon>
        <taxon>Coraliomargarita</taxon>
    </lineage>
</organism>